<evidence type="ECO:0000256" key="1">
    <source>
        <dbReference type="SAM" id="MobiDB-lite"/>
    </source>
</evidence>
<gene>
    <name evidence="2" type="ORF">DPX16_20578</name>
</gene>
<sequence>MASSNPLRPQNRSQQDQTGTLMNQDLKTKLSASSFKRGSENLDPNASAETGKGVNKLKAVSRLPVLAKSLQPALSELSQNPSHNRWEQRPLTGKVPKKRTCTKPIPFNLSQSRSRSQRNTDVPQGKASLTPSARLTSVEKVRNLNSSAKTETQSHKAATPGVLRAPANKSQRLQPGSHVEYVASNKDSADVHPPSQESGCCSHTDLSSRLGSITLVQSKLPEDSVWSHLCKPSLIKVDVKSDNQAPKDKYCFQTVPSATHSHINTKDKAGLFSPDPSALRSILQSDGTRPEEHVGATPRVSICPTGRGTSIYSAQRVPVKKLQTDDSAAVKASAGSAVSFSPDPAALRSILLNEGVRAAGATPRVSTCPTGRGTSIYSAQRVPVKKNKPEATTAAASQCANRTPVMKWTPQRVANTKPQSMRKLCTTQKSNVRGSPGLRGAHDPSTGLLVCHEGEDVVQRLFEDQEQMDDDQIDQDDTEARSRMKENANSNHCHTENEGKKTNQPFIQAAHRGSVIVFSSSQKLASDRSQDTLKTTGAGVPLQLCGDRPTSHNALPLLSDKRNESQINPTLDLTKESQSKAPTVIHSTAVSALRRRHTPLEEMILDEECATYTSRLLSCPLQPRCGNPVATTLLFKDSTSFLPIGLSSLVHMNPVPSGSSIRA</sequence>
<dbReference type="EMBL" id="RJVU01036174">
    <property type="protein sequence ID" value="ROL46926.1"/>
    <property type="molecule type" value="Genomic_DNA"/>
</dbReference>
<evidence type="ECO:0008006" key="4">
    <source>
        <dbReference type="Google" id="ProtNLM"/>
    </source>
</evidence>
<dbReference type="OrthoDB" id="8722817at2759"/>
<evidence type="ECO:0000313" key="2">
    <source>
        <dbReference type="EMBL" id="ROL46926.1"/>
    </source>
</evidence>
<evidence type="ECO:0000313" key="3">
    <source>
        <dbReference type="Proteomes" id="UP000281406"/>
    </source>
</evidence>
<comment type="caution">
    <text evidence="2">The sequence shown here is derived from an EMBL/GenBank/DDBJ whole genome shotgun (WGS) entry which is preliminary data.</text>
</comment>
<feature type="compositionally biased region" description="Polar residues" evidence="1">
    <location>
        <begin position="119"/>
        <end position="135"/>
    </location>
</feature>
<feature type="region of interest" description="Disordered" evidence="1">
    <location>
        <begin position="74"/>
        <end position="139"/>
    </location>
</feature>
<feature type="region of interest" description="Disordered" evidence="1">
    <location>
        <begin position="463"/>
        <end position="499"/>
    </location>
</feature>
<feature type="compositionally biased region" description="Polar residues" evidence="1">
    <location>
        <begin position="1"/>
        <end position="48"/>
    </location>
</feature>
<name>A0A3N0YL63_ANAGA</name>
<organism evidence="2 3">
    <name type="scientific">Anabarilius grahami</name>
    <name type="common">Kanglang fish</name>
    <name type="synonym">Barilius grahami</name>
    <dbReference type="NCBI Taxonomy" id="495550"/>
    <lineage>
        <taxon>Eukaryota</taxon>
        <taxon>Metazoa</taxon>
        <taxon>Chordata</taxon>
        <taxon>Craniata</taxon>
        <taxon>Vertebrata</taxon>
        <taxon>Euteleostomi</taxon>
        <taxon>Actinopterygii</taxon>
        <taxon>Neopterygii</taxon>
        <taxon>Teleostei</taxon>
        <taxon>Ostariophysi</taxon>
        <taxon>Cypriniformes</taxon>
        <taxon>Xenocyprididae</taxon>
        <taxon>Xenocypridinae</taxon>
        <taxon>Xenocypridinae incertae sedis</taxon>
        <taxon>Anabarilius</taxon>
    </lineage>
</organism>
<reference evidence="2 3" key="1">
    <citation type="submission" date="2018-10" db="EMBL/GenBank/DDBJ databases">
        <title>Genome assembly for a Yunnan-Guizhou Plateau 3E fish, Anabarilius grahami (Regan), and its evolutionary and genetic applications.</title>
        <authorList>
            <person name="Jiang W."/>
        </authorList>
    </citation>
    <scope>NUCLEOTIDE SEQUENCE [LARGE SCALE GENOMIC DNA]</scope>
    <source>
        <strain evidence="2">AG-KIZ</strain>
        <tissue evidence="2">Muscle</tissue>
    </source>
</reference>
<dbReference type="InterPro" id="IPR026133">
    <property type="entry name" value="Tastin"/>
</dbReference>
<dbReference type="PANTHER" id="PTHR15289">
    <property type="entry name" value="TASTIN"/>
    <property type="match status" value="1"/>
</dbReference>
<protein>
    <recommendedName>
        <fullName evidence="4">Tastin</fullName>
    </recommendedName>
</protein>
<dbReference type="PANTHER" id="PTHR15289:SF3">
    <property type="entry name" value="TASTIN"/>
    <property type="match status" value="1"/>
</dbReference>
<accession>A0A3N0YL63</accession>
<feature type="compositionally biased region" description="Acidic residues" evidence="1">
    <location>
        <begin position="464"/>
        <end position="477"/>
    </location>
</feature>
<feature type="region of interest" description="Disordered" evidence="1">
    <location>
        <begin position="1"/>
        <end position="57"/>
    </location>
</feature>
<proteinExistence type="predicted"/>
<dbReference type="Proteomes" id="UP000281406">
    <property type="component" value="Unassembled WGS sequence"/>
</dbReference>
<dbReference type="AlphaFoldDB" id="A0A3N0YL63"/>
<keyword evidence="3" id="KW-1185">Reference proteome</keyword>